<comment type="caution">
    <text evidence="2">The sequence shown here is derived from an EMBL/GenBank/DDBJ whole genome shotgun (WGS) entry which is preliminary data.</text>
</comment>
<dbReference type="InterPro" id="IPR012340">
    <property type="entry name" value="NA-bd_OB-fold"/>
</dbReference>
<dbReference type="AlphaFoldDB" id="A0A9J6PCG8"/>
<dbReference type="InterPro" id="IPR002878">
    <property type="entry name" value="ChsH2_C"/>
</dbReference>
<sequence>MTATDPIHGEGKGPDRIFRDALAEGRFLIQRSRSSGRCYFFPRLVEPGTGATDLEWIEASGEGTVYATTVVRNRPEKGGDHNVCMVDLKEGCRMMSTVVDIAPADVKIGMAVRARIDTLNGEPAVVFVPAGQ</sequence>
<evidence type="ECO:0000313" key="3">
    <source>
        <dbReference type="Proteomes" id="UP001055804"/>
    </source>
</evidence>
<protein>
    <submittedName>
        <fullName evidence="2">OB-fold domain-containing protein</fullName>
    </submittedName>
</protein>
<evidence type="ECO:0000313" key="2">
    <source>
        <dbReference type="EMBL" id="MCP1335323.1"/>
    </source>
</evidence>
<reference evidence="2" key="1">
    <citation type="submission" date="2022-06" db="EMBL/GenBank/DDBJ databases">
        <title>Isolation and Genomics of Futiania mangrovii gen. nov., sp. nov., a Rare and Metabolically-versatile member in the Class Alphaproteobacteria.</title>
        <authorList>
            <person name="Liu L."/>
            <person name="Huang W.-C."/>
            <person name="Pan J."/>
            <person name="Li J."/>
            <person name="Huang Y."/>
            <person name="Du H."/>
            <person name="Liu Y."/>
            <person name="Li M."/>
        </authorList>
    </citation>
    <scope>NUCLEOTIDE SEQUENCE</scope>
    <source>
        <strain evidence="2">FT118</strain>
    </source>
</reference>
<accession>A0A9J6PCG8</accession>
<dbReference type="RefSeq" id="WP_269331270.1">
    <property type="nucleotide sequence ID" value="NZ_JAMZFT010000001.1"/>
</dbReference>
<dbReference type="SUPFAM" id="SSF50249">
    <property type="entry name" value="Nucleic acid-binding proteins"/>
    <property type="match status" value="1"/>
</dbReference>
<dbReference type="EMBL" id="JAMZFT010000001">
    <property type="protein sequence ID" value="MCP1335323.1"/>
    <property type="molecule type" value="Genomic_DNA"/>
</dbReference>
<organism evidence="2 3">
    <name type="scientific">Futiania mangrovi</name>
    <dbReference type="NCBI Taxonomy" id="2959716"/>
    <lineage>
        <taxon>Bacteria</taxon>
        <taxon>Pseudomonadati</taxon>
        <taxon>Pseudomonadota</taxon>
        <taxon>Alphaproteobacteria</taxon>
        <taxon>Futianiales</taxon>
        <taxon>Futianiaceae</taxon>
        <taxon>Futiania</taxon>
    </lineage>
</organism>
<dbReference type="InterPro" id="IPR052513">
    <property type="entry name" value="Thioester_dehydratase-like"/>
</dbReference>
<gene>
    <name evidence="2" type="ORF">NJQ99_02775</name>
</gene>
<dbReference type="Proteomes" id="UP001055804">
    <property type="component" value="Unassembled WGS sequence"/>
</dbReference>
<dbReference type="PANTHER" id="PTHR34075:SF5">
    <property type="entry name" value="BLR3430 PROTEIN"/>
    <property type="match status" value="1"/>
</dbReference>
<evidence type="ECO:0000259" key="1">
    <source>
        <dbReference type="Pfam" id="PF01796"/>
    </source>
</evidence>
<proteinExistence type="predicted"/>
<dbReference type="Pfam" id="PF01796">
    <property type="entry name" value="OB_ChsH2_C"/>
    <property type="match status" value="1"/>
</dbReference>
<feature type="domain" description="ChsH2 C-terminal OB-fold" evidence="1">
    <location>
        <begin position="56"/>
        <end position="116"/>
    </location>
</feature>
<name>A0A9J6PCG8_9PROT</name>
<dbReference type="PANTHER" id="PTHR34075">
    <property type="entry name" value="BLR3430 PROTEIN"/>
    <property type="match status" value="1"/>
</dbReference>
<keyword evidence="3" id="KW-1185">Reference proteome</keyword>